<protein>
    <submittedName>
        <fullName evidence="6">DoxX family protein</fullName>
    </submittedName>
</protein>
<organism evidence="6 7">
    <name type="scientific">Corynebacterium accolens</name>
    <dbReference type="NCBI Taxonomy" id="38284"/>
    <lineage>
        <taxon>Bacteria</taxon>
        <taxon>Bacillati</taxon>
        <taxon>Actinomycetota</taxon>
        <taxon>Actinomycetes</taxon>
        <taxon>Mycobacteriales</taxon>
        <taxon>Corynebacteriaceae</taxon>
        <taxon>Corynebacterium</taxon>
    </lineage>
</organism>
<name>A0A2A4AJZ1_9CORY</name>
<keyword evidence="3" id="KW-1133">Transmembrane helix</keyword>
<comment type="caution">
    <text evidence="6">The sequence shown here is derived from an EMBL/GenBank/DDBJ whole genome shotgun (WGS) entry which is preliminary data.</text>
</comment>
<dbReference type="InterPro" id="IPR032808">
    <property type="entry name" value="DoxX"/>
</dbReference>
<sequence>MIRKFARPMLASVFVWDGVDTLRNASDHVAETESVLQRLRKVVPAQYAGYIPNDPELAARAVGGLKVGAGSTLALGKAPRTSAAVLALSTLPNLLGRNAFWEAEDSEEKNNRRNGFITNTALLGALFIATQDTEGKPSLAWRASKSAERTNKKIQKALPTKSEQQKFADNLSDRADEFSTKASDWFEGAKEYVDDNKDDWQATGKDLVDSARSFIEDSAEQAKSFIDDNKDDWLSTAQENAELARKKAVKAASKAQERADVARAQVDTKANKRAAKKASKRAEKLQKEASKKLDKAINKFGDRLN</sequence>
<dbReference type="GO" id="GO:0016020">
    <property type="term" value="C:membrane"/>
    <property type="evidence" value="ECO:0007669"/>
    <property type="project" value="UniProtKB-SubCell"/>
</dbReference>
<gene>
    <name evidence="6" type="ORF">COM45_06385</name>
</gene>
<keyword evidence="2" id="KW-0812">Transmembrane</keyword>
<comment type="subcellular location">
    <subcellularLocation>
        <location evidence="1">Membrane</location>
        <topology evidence="1">Multi-pass membrane protein</topology>
    </subcellularLocation>
</comment>
<evidence type="ECO:0000256" key="4">
    <source>
        <dbReference type="ARBA" id="ARBA00023136"/>
    </source>
</evidence>
<reference evidence="6 7" key="1">
    <citation type="submission" date="2017-09" db="EMBL/GenBank/DDBJ databases">
        <title>Draft Genome Sequence of Corynebacterium accolens AH4003.</title>
        <authorList>
            <person name="Chen Y."/>
            <person name="Oosthuysen W.F."/>
            <person name="Kelley S."/>
            <person name="Horswill A."/>
        </authorList>
    </citation>
    <scope>NUCLEOTIDE SEQUENCE [LARGE SCALE GENOMIC DNA]</scope>
    <source>
        <strain evidence="6 7">AH4003</strain>
    </source>
</reference>
<dbReference type="AlphaFoldDB" id="A0A2A4AJZ1"/>
<evidence type="ECO:0000313" key="7">
    <source>
        <dbReference type="Proteomes" id="UP000218690"/>
    </source>
</evidence>
<dbReference type="EMBL" id="NWBP01000022">
    <property type="protein sequence ID" value="PCC82799.1"/>
    <property type="molecule type" value="Genomic_DNA"/>
</dbReference>
<dbReference type="Proteomes" id="UP000218690">
    <property type="component" value="Unassembled WGS sequence"/>
</dbReference>
<evidence type="ECO:0000256" key="5">
    <source>
        <dbReference type="SAM" id="MobiDB-lite"/>
    </source>
</evidence>
<evidence type="ECO:0000256" key="3">
    <source>
        <dbReference type="ARBA" id="ARBA00022989"/>
    </source>
</evidence>
<feature type="compositionally biased region" description="Basic and acidic residues" evidence="5">
    <location>
        <begin position="280"/>
        <end position="292"/>
    </location>
</feature>
<accession>A0A2A4AJZ1</accession>
<proteinExistence type="predicted"/>
<evidence type="ECO:0000256" key="1">
    <source>
        <dbReference type="ARBA" id="ARBA00004141"/>
    </source>
</evidence>
<evidence type="ECO:0000313" key="6">
    <source>
        <dbReference type="EMBL" id="PCC82799.1"/>
    </source>
</evidence>
<feature type="region of interest" description="Disordered" evidence="5">
    <location>
        <begin position="253"/>
        <end position="292"/>
    </location>
</feature>
<dbReference type="Pfam" id="PF07681">
    <property type="entry name" value="DoxX"/>
    <property type="match status" value="1"/>
</dbReference>
<evidence type="ECO:0000256" key="2">
    <source>
        <dbReference type="ARBA" id="ARBA00022692"/>
    </source>
</evidence>
<keyword evidence="4" id="KW-0472">Membrane</keyword>